<dbReference type="Gene3D" id="3.40.50.300">
    <property type="entry name" value="P-loop containing nucleotide triphosphate hydrolases"/>
    <property type="match status" value="1"/>
</dbReference>
<dbReference type="Pfam" id="PF00486">
    <property type="entry name" value="Trans_reg_C"/>
    <property type="match status" value="1"/>
</dbReference>
<sequence length="1096" mass="123166">MTLLQISFLGSVQLFHETGEIVISRRKVMALLAFLALEAGQSHSREMLLGLLWPELPEVDARNNLRVSLARLRKRLQQGNTAVSLLITTRKEVRFQLDDTVTFDVATFQALLADSERCNHTSYDSCPMCQERLAAATALYRGLLLHGFYLDECPAFDEWLFVQRERLHLQMMELLDELAQGMERNGRFPQAISYTRRQLELDPLHDDAQRRLLRLLAYQGQYSIALSQYQAFKLLLHEELGVEPDLELVQLAQQIKTRTLPIPGEQSAAETAVHPSNLPENLTPFFGREQELKQLSARLADPQYRLITLVGPGGIGKTRLAQESVRSNLHNYKDGAFFVPLAPVERVQNIATAVADALNLPLTNSTQSPPQQLIQYLTAKKILLIIDNMEHLMDGVDLLLDILRHCPGVVLLVTSRQRLDVQAEDMFRLRGLPVPTDEQVEQAGQFAAVRLFCDRAHRLQKPFKLTPKNASDIVAICRAVEGLPLGLVLAACWIRDFPVADLARMITGNVDMLQTTMGDIAPQHRSIRAVFDTSWRLLSPAEQVALAQLSVFRSGFTLAAAKQVIGVSLLDITKLRYKSLLRGGGNGRYTMHELLRQMSRQKLNEDQAAAEQTKIRHGRYFLSLLQEQADRLNGIDAAQAGTALQLELDNIRQAWRWAVETSALEQLRQSTVGLTTFLEHIGLAYEGVQLLQLAIDSLSTPTNSKLLPFLLVRQLFLLKSISTLDENIAIIKRVFSLTERNSTLSHLEAETYLIWSMSSLDQVSDPKQARIYLNYAFMSSEKLDNPEFAARLQCESGRNYLYDGQFDKAIAVLEDALAIFEELGHIPGQALAYSHLAPTYAEAYRLGPALFCDRKALFLYRQVDNRTKLGIGHHNLAETYVLLGAYEQAKVHTVKSLEISRRQGNKVGEANTLSLYAAILDRLGQIEEAETQYRVAIAAQKALKLNFSLRFSLLDWGTFQLQKGRLAEAEITFDEAIALNDNLDYLRLTSQAKQALVYLAQGQREKEALTLADMVWQEIEPNGGASLPFPIHTMYESYSVFRACGDDQAEAALQMAADVLKRTAAEIEDPEMRTSFLNNVPVNRQLRVALHEESVG</sequence>
<dbReference type="EMBL" id="UOEU01000761">
    <property type="protein sequence ID" value="VAW39686.1"/>
    <property type="molecule type" value="Genomic_DNA"/>
</dbReference>
<name>A0A3B0W4Z9_9ZZZZ</name>
<evidence type="ECO:0000256" key="1">
    <source>
        <dbReference type="ARBA" id="ARBA00005820"/>
    </source>
</evidence>
<dbReference type="SMART" id="SM00028">
    <property type="entry name" value="TPR"/>
    <property type="match status" value="5"/>
</dbReference>
<comment type="similarity">
    <text evidence="1">Belongs to the AfsR/DnrI/RedD regulatory family.</text>
</comment>
<dbReference type="InterPro" id="IPR011990">
    <property type="entry name" value="TPR-like_helical_dom_sf"/>
</dbReference>
<proteinExistence type="inferred from homology"/>
<dbReference type="InterPro" id="IPR019734">
    <property type="entry name" value="TPR_rpt"/>
</dbReference>
<evidence type="ECO:0000256" key="2">
    <source>
        <dbReference type="ARBA" id="ARBA00023125"/>
    </source>
</evidence>
<dbReference type="InterPro" id="IPR049945">
    <property type="entry name" value="AAA_22"/>
</dbReference>
<keyword evidence="2" id="KW-0238">DNA-binding</keyword>
<gene>
    <name evidence="5" type="ORF">MNBD_CHLOROFLEXI01-1856</name>
</gene>
<dbReference type="SMART" id="SM00862">
    <property type="entry name" value="Trans_reg_C"/>
    <property type="match status" value="1"/>
</dbReference>
<dbReference type="SUPFAM" id="SSF48452">
    <property type="entry name" value="TPR-like"/>
    <property type="match status" value="2"/>
</dbReference>
<dbReference type="Gene3D" id="1.10.10.10">
    <property type="entry name" value="Winged helix-like DNA-binding domain superfamily/Winged helix DNA-binding domain"/>
    <property type="match status" value="1"/>
</dbReference>
<reference evidence="5" key="1">
    <citation type="submission" date="2018-06" db="EMBL/GenBank/DDBJ databases">
        <authorList>
            <person name="Zhirakovskaya E."/>
        </authorList>
    </citation>
    <scope>NUCLEOTIDE SEQUENCE</scope>
</reference>
<dbReference type="InterPro" id="IPR016032">
    <property type="entry name" value="Sig_transdc_resp-reg_C-effctor"/>
</dbReference>
<dbReference type="InterPro" id="IPR001867">
    <property type="entry name" value="OmpR/PhoB-type_DNA-bd"/>
</dbReference>
<evidence type="ECO:0000259" key="4">
    <source>
        <dbReference type="SMART" id="SM01043"/>
    </source>
</evidence>
<dbReference type="SUPFAM" id="SSF52540">
    <property type="entry name" value="P-loop containing nucleoside triphosphate hydrolases"/>
    <property type="match status" value="1"/>
</dbReference>
<dbReference type="InterPro" id="IPR036388">
    <property type="entry name" value="WH-like_DNA-bd_sf"/>
</dbReference>
<dbReference type="Gene3D" id="1.25.40.10">
    <property type="entry name" value="Tetratricopeptide repeat domain"/>
    <property type="match status" value="2"/>
</dbReference>
<dbReference type="GO" id="GO:0016887">
    <property type="term" value="F:ATP hydrolysis activity"/>
    <property type="evidence" value="ECO:0007669"/>
    <property type="project" value="InterPro"/>
</dbReference>
<accession>A0A3B0W4Z9</accession>
<organism evidence="5">
    <name type="scientific">hydrothermal vent metagenome</name>
    <dbReference type="NCBI Taxonomy" id="652676"/>
    <lineage>
        <taxon>unclassified sequences</taxon>
        <taxon>metagenomes</taxon>
        <taxon>ecological metagenomes</taxon>
    </lineage>
</organism>
<dbReference type="AlphaFoldDB" id="A0A3B0W4Z9"/>
<dbReference type="Pfam" id="PF13424">
    <property type="entry name" value="TPR_12"/>
    <property type="match status" value="1"/>
</dbReference>
<evidence type="ECO:0008006" key="6">
    <source>
        <dbReference type="Google" id="ProtNLM"/>
    </source>
</evidence>
<evidence type="ECO:0000313" key="5">
    <source>
        <dbReference type="EMBL" id="VAW39686.1"/>
    </source>
</evidence>
<dbReference type="SMART" id="SM01043">
    <property type="entry name" value="BTAD"/>
    <property type="match status" value="1"/>
</dbReference>
<dbReference type="PANTHER" id="PTHR47691">
    <property type="entry name" value="REGULATOR-RELATED"/>
    <property type="match status" value="1"/>
</dbReference>
<dbReference type="GO" id="GO:0006355">
    <property type="term" value="P:regulation of DNA-templated transcription"/>
    <property type="evidence" value="ECO:0007669"/>
    <property type="project" value="InterPro"/>
</dbReference>
<feature type="domain" description="OmpR/PhoB-type" evidence="3">
    <location>
        <begin position="19"/>
        <end position="95"/>
    </location>
</feature>
<dbReference type="InterPro" id="IPR027417">
    <property type="entry name" value="P-loop_NTPase"/>
</dbReference>
<dbReference type="GO" id="GO:0003677">
    <property type="term" value="F:DNA binding"/>
    <property type="evidence" value="ECO:0007669"/>
    <property type="project" value="UniProtKB-KW"/>
</dbReference>
<dbReference type="Pfam" id="PF03704">
    <property type="entry name" value="BTAD"/>
    <property type="match status" value="1"/>
</dbReference>
<evidence type="ECO:0000259" key="3">
    <source>
        <dbReference type="SMART" id="SM00862"/>
    </source>
</evidence>
<dbReference type="PANTHER" id="PTHR47691:SF3">
    <property type="entry name" value="HTH-TYPE TRANSCRIPTIONAL REGULATOR RV0890C-RELATED"/>
    <property type="match status" value="1"/>
</dbReference>
<dbReference type="InterPro" id="IPR005158">
    <property type="entry name" value="BTAD"/>
</dbReference>
<dbReference type="SUPFAM" id="SSF46894">
    <property type="entry name" value="C-terminal effector domain of the bipartite response regulators"/>
    <property type="match status" value="1"/>
</dbReference>
<feature type="domain" description="Bacterial transcriptional activator" evidence="4">
    <location>
        <begin position="103"/>
        <end position="256"/>
    </location>
</feature>
<dbReference type="Pfam" id="PF13401">
    <property type="entry name" value="AAA_22"/>
    <property type="match status" value="1"/>
</dbReference>
<dbReference type="PRINTS" id="PR00364">
    <property type="entry name" value="DISEASERSIST"/>
</dbReference>
<protein>
    <recommendedName>
        <fullName evidence="6">Bacterial transcriptional activator domain-containing protein</fullName>
    </recommendedName>
</protein>
<dbReference type="GO" id="GO:0000160">
    <property type="term" value="P:phosphorelay signal transduction system"/>
    <property type="evidence" value="ECO:0007669"/>
    <property type="project" value="InterPro"/>
</dbReference>